<dbReference type="GO" id="GO:0015293">
    <property type="term" value="F:symporter activity"/>
    <property type="evidence" value="ECO:0007669"/>
    <property type="project" value="UniProtKB-KW"/>
</dbReference>
<dbReference type="PANTHER" id="PTHR11328:SF36">
    <property type="entry name" value="MELIBIOSE PERMEASE"/>
    <property type="match status" value="1"/>
</dbReference>
<feature type="transmembrane region" description="Helical" evidence="3">
    <location>
        <begin position="112"/>
        <end position="131"/>
    </location>
</feature>
<dbReference type="SUPFAM" id="SSF103473">
    <property type="entry name" value="MFS general substrate transporter"/>
    <property type="match status" value="1"/>
</dbReference>
<feature type="transmembrane region" description="Helical" evidence="3">
    <location>
        <begin position="195"/>
        <end position="217"/>
    </location>
</feature>
<keyword evidence="2" id="KW-0769">Symport</keyword>
<feature type="transmembrane region" description="Helical" evidence="3">
    <location>
        <begin position="336"/>
        <end position="359"/>
    </location>
</feature>
<evidence type="ECO:0000256" key="2">
    <source>
        <dbReference type="ARBA" id="ARBA00022847"/>
    </source>
</evidence>
<dbReference type="InterPro" id="IPR001927">
    <property type="entry name" value="Na/Gal_symport"/>
</dbReference>
<keyword evidence="3" id="KW-0472">Membrane</keyword>
<organism evidence="4">
    <name type="scientific">Sporolactobacillus sp. Y61</name>
    <dbReference type="NCBI Taxonomy" id="3160863"/>
    <lineage>
        <taxon>Bacteria</taxon>
        <taxon>Bacillati</taxon>
        <taxon>Bacillota</taxon>
        <taxon>Bacilli</taxon>
        <taxon>Bacillales</taxon>
        <taxon>Sporolactobacillaceae</taxon>
        <taxon>Sporolactobacillus</taxon>
    </lineage>
</organism>
<evidence type="ECO:0000256" key="3">
    <source>
        <dbReference type="SAM" id="Phobius"/>
    </source>
</evidence>
<dbReference type="RefSeq" id="WP_353949121.1">
    <property type="nucleotide sequence ID" value="NZ_CP159510.1"/>
</dbReference>
<feature type="transmembrane region" description="Helical" evidence="3">
    <location>
        <begin position="84"/>
        <end position="106"/>
    </location>
</feature>
<protein>
    <submittedName>
        <fullName evidence="4">Glycoside-pentoside-hexuronide (GPH):cation symporter</fullName>
    </submittedName>
</protein>
<dbReference type="CDD" id="cd17332">
    <property type="entry name" value="MFS_MelB_like"/>
    <property type="match status" value="1"/>
</dbReference>
<dbReference type="InterPro" id="IPR039672">
    <property type="entry name" value="MFS_2"/>
</dbReference>
<accession>A0AAU8IIH1</accession>
<gene>
    <name evidence="4" type="ORF">ABNN70_06160</name>
</gene>
<feature type="transmembrane region" description="Helical" evidence="3">
    <location>
        <begin position="247"/>
        <end position="270"/>
    </location>
</feature>
<reference evidence="4" key="1">
    <citation type="submission" date="2024-06" db="EMBL/GenBank/DDBJ databases">
        <authorList>
            <person name="Fan A."/>
            <person name="Zhang F.Y."/>
            <person name="Zhang L."/>
        </authorList>
    </citation>
    <scope>NUCLEOTIDE SEQUENCE</scope>
    <source>
        <strain evidence="4">Y61</strain>
    </source>
</reference>
<dbReference type="Pfam" id="PF13347">
    <property type="entry name" value="MFS_2"/>
    <property type="match status" value="1"/>
</dbReference>
<proteinExistence type="predicted"/>
<name>A0AAU8IIH1_9BACL</name>
<feature type="transmembrane region" description="Helical" evidence="3">
    <location>
        <begin position="391"/>
        <end position="411"/>
    </location>
</feature>
<dbReference type="GO" id="GO:0005886">
    <property type="term" value="C:plasma membrane"/>
    <property type="evidence" value="ECO:0007669"/>
    <property type="project" value="TreeGrafter"/>
</dbReference>
<feature type="transmembrane region" description="Helical" evidence="3">
    <location>
        <begin position="311"/>
        <end position="330"/>
    </location>
</feature>
<sequence>MKQYLSYAFGAFGHDAFFAAFGTYFMIFITSQLFTSNDAGFNAKMIGILTTLVVVIRLAEIAFDPFIGGMIDNTQTRWGKFKPWLFAGATIGSLGLILLFSNFWGLNLSNPILYLILFGIVFAIVDIFYSFKDISFWSMLPALSIDSDKRAKIGTVARFGSTLGSQGVMIAVVPLVVLFSQMFSGTTGNTETRAGWLGFAIVIALVSFLGAMATCWGTKEQQNVIRKAAKKIHLREVFKIIGKNDQLMWLAFSYFLLAFGYVVTNNLLLYYFKYVLGRANEFYLVGIITAILGIVSVAIFPALVRIIKRKAIYTFGILFMLIGYLIFLFAGNNLVLVLIGISFWFFPYPMIFLAALMTITDSVEYGQLKNGNRNESVTLAVRPLLDKLGGALANGVVGIAAIATGMTGNALPSDISTSGLWTFKFFIFFGPMILIALAALIYTTKVKLTEAKHDEIVNELNHKLGGKQG</sequence>
<keyword evidence="3" id="KW-1133">Transmembrane helix</keyword>
<dbReference type="AlphaFoldDB" id="A0AAU8IIH1"/>
<feature type="transmembrane region" description="Helical" evidence="3">
    <location>
        <begin position="7"/>
        <end position="29"/>
    </location>
</feature>
<dbReference type="Gene3D" id="1.20.1250.20">
    <property type="entry name" value="MFS general substrate transporter like domains"/>
    <property type="match status" value="1"/>
</dbReference>
<dbReference type="GO" id="GO:0008643">
    <property type="term" value="P:carbohydrate transport"/>
    <property type="evidence" value="ECO:0007669"/>
    <property type="project" value="InterPro"/>
</dbReference>
<evidence type="ECO:0000256" key="1">
    <source>
        <dbReference type="ARBA" id="ARBA00022448"/>
    </source>
</evidence>
<feature type="transmembrane region" description="Helical" evidence="3">
    <location>
        <begin position="159"/>
        <end position="183"/>
    </location>
</feature>
<dbReference type="EMBL" id="CP159510">
    <property type="protein sequence ID" value="XCJ18039.1"/>
    <property type="molecule type" value="Genomic_DNA"/>
</dbReference>
<feature type="transmembrane region" description="Helical" evidence="3">
    <location>
        <begin position="423"/>
        <end position="442"/>
    </location>
</feature>
<dbReference type="PANTHER" id="PTHR11328">
    <property type="entry name" value="MAJOR FACILITATOR SUPERFAMILY DOMAIN-CONTAINING PROTEIN"/>
    <property type="match status" value="1"/>
</dbReference>
<dbReference type="InterPro" id="IPR036259">
    <property type="entry name" value="MFS_trans_sf"/>
</dbReference>
<keyword evidence="3" id="KW-0812">Transmembrane</keyword>
<feature type="transmembrane region" description="Helical" evidence="3">
    <location>
        <begin position="41"/>
        <end position="63"/>
    </location>
</feature>
<dbReference type="GO" id="GO:0006814">
    <property type="term" value="P:sodium ion transport"/>
    <property type="evidence" value="ECO:0007669"/>
    <property type="project" value="InterPro"/>
</dbReference>
<keyword evidence="1" id="KW-0813">Transport</keyword>
<dbReference type="NCBIfam" id="TIGR00792">
    <property type="entry name" value="gph"/>
    <property type="match status" value="1"/>
</dbReference>
<evidence type="ECO:0000313" key="4">
    <source>
        <dbReference type="EMBL" id="XCJ18039.1"/>
    </source>
</evidence>
<feature type="transmembrane region" description="Helical" evidence="3">
    <location>
        <begin position="282"/>
        <end position="304"/>
    </location>
</feature>